<evidence type="ECO:0000259" key="4">
    <source>
        <dbReference type="Pfam" id="PF01156"/>
    </source>
</evidence>
<dbReference type="GO" id="GO:0006218">
    <property type="term" value="P:uridine catabolic process"/>
    <property type="evidence" value="ECO:0007669"/>
    <property type="project" value="EnsemblFungi"/>
</dbReference>
<accession>A0A0F8B095</accession>
<sequence>MAPVPLWLDCDPGHDDAFAILLAAYHHNIQLLGLSTVFGNASLEKTTPNASSILTAIGKHNEITIYPGYANPLHRAPMHDPASSIHGESGLDGTNLLPEGLATINRQISAIDAMYNALIATPKGTAYLVATGPQTNAAALFEKYPDLAEHMAGFSLMGGAVGDGFTKAILGEVDGKERIGNWSPYAEFNILVDPEAAASLFLNPVLAGKTTLIPLDLTHQVLATDEIQKTLLYGKESPAARVIPGKGKTILRTMLVELLLFFAETYADIFGIMDGPPLHDPLAVAIALIGTDDEIPFYDYRPNDSSKTPERFRVTVVTDGSYEDAKDGVAQTGRTIVEPLPSGVSGVRIPRGLDIEKFWAEIATCIDRADAANAQLTPSTLNAAAAASATTAAGKTAAAVAA</sequence>
<evidence type="ECO:0000256" key="3">
    <source>
        <dbReference type="ARBA" id="ARBA00023295"/>
    </source>
</evidence>
<dbReference type="GO" id="GO:0008655">
    <property type="term" value="P:pyrimidine-containing compound salvage"/>
    <property type="evidence" value="ECO:0007669"/>
    <property type="project" value="EnsemblFungi"/>
</dbReference>
<name>A0A0F8B095_CERFI</name>
<dbReference type="GO" id="GO:0008477">
    <property type="term" value="F:purine nucleosidase activity"/>
    <property type="evidence" value="ECO:0007669"/>
    <property type="project" value="TreeGrafter"/>
</dbReference>
<dbReference type="GO" id="GO:0005829">
    <property type="term" value="C:cytosol"/>
    <property type="evidence" value="ECO:0007669"/>
    <property type="project" value="TreeGrafter"/>
</dbReference>
<dbReference type="GO" id="GO:0034355">
    <property type="term" value="P:NAD+ biosynthetic process via the salvage pathway"/>
    <property type="evidence" value="ECO:0007669"/>
    <property type="project" value="EnsemblFungi"/>
</dbReference>
<keyword evidence="3 5" id="KW-0326">Glycosidase</keyword>
<dbReference type="GO" id="GO:0070636">
    <property type="term" value="F:nicotinic acid riboside hydrolase activity"/>
    <property type="evidence" value="ECO:0007669"/>
    <property type="project" value="EnsemblFungi"/>
</dbReference>
<dbReference type="CDD" id="cd02651">
    <property type="entry name" value="nuc_hydro_IU_UC_XIUA"/>
    <property type="match status" value="1"/>
</dbReference>
<dbReference type="Proteomes" id="UP000034841">
    <property type="component" value="Unassembled WGS sequence"/>
</dbReference>
<evidence type="ECO:0000313" key="6">
    <source>
        <dbReference type="Proteomes" id="UP000034841"/>
    </source>
</evidence>
<reference evidence="5 6" key="1">
    <citation type="submission" date="2015-04" db="EMBL/GenBank/DDBJ databases">
        <title>Genome sequence of Ceratocystis platani, a major pathogen of plane trees.</title>
        <authorList>
            <person name="Belbahri L."/>
        </authorList>
    </citation>
    <scope>NUCLEOTIDE SEQUENCE [LARGE SCALE GENOMIC DNA]</scope>
    <source>
        <strain evidence="5 6">CFO</strain>
    </source>
</reference>
<dbReference type="AlphaFoldDB" id="A0A0F8B095"/>
<dbReference type="GO" id="GO:0006216">
    <property type="term" value="P:cytidine catabolic process"/>
    <property type="evidence" value="ECO:0007669"/>
    <property type="project" value="EnsemblFungi"/>
</dbReference>
<keyword evidence="2 5" id="KW-0378">Hydrolase</keyword>
<dbReference type="SUPFAM" id="SSF53590">
    <property type="entry name" value="Nucleoside hydrolase"/>
    <property type="match status" value="1"/>
</dbReference>
<feature type="domain" description="Inosine/uridine-preferring nucleoside hydrolase" evidence="4">
    <location>
        <begin position="6"/>
        <end position="360"/>
    </location>
</feature>
<dbReference type="InterPro" id="IPR036452">
    <property type="entry name" value="Ribo_hydro-like"/>
</dbReference>
<comment type="caution">
    <text evidence="5">The sequence shown here is derived from an EMBL/GenBank/DDBJ whole genome shotgun (WGS) entry which is preliminary data.</text>
</comment>
<protein>
    <submittedName>
        <fullName evidence="5">Uridine nucleosidase</fullName>
        <ecNumber evidence="5">3.2.2.3</ecNumber>
    </submittedName>
</protein>
<gene>
    <name evidence="5" type="primary">URH1</name>
    <name evidence="5" type="ORF">CFO_g4867</name>
</gene>
<dbReference type="PANTHER" id="PTHR12304:SF4">
    <property type="entry name" value="URIDINE NUCLEOSIDASE"/>
    <property type="match status" value="1"/>
</dbReference>
<evidence type="ECO:0000256" key="2">
    <source>
        <dbReference type="ARBA" id="ARBA00022801"/>
    </source>
</evidence>
<keyword evidence="6" id="KW-1185">Reference proteome</keyword>
<proteinExistence type="inferred from homology"/>
<evidence type="ECO:0000313" key="5">
    <source>
        <dbReference type="EMBL" id="KKF92780.1"/>
    </source>
</evidence>
<organism evidence="5 6">
    <name type="scientific">Ceratocystis fimbriata f. sp. platani</name>
    <dbReference type="NCBI Taxonomy" id="88771"/>
    <lineage>
        <taxon>Eukaryota</taxon>
        <taxon>Fungi</taxon>
        <taxon>Dikarya</taxon>
        <taxon>Ascomycota</taxon>
        <taxon>Pezizomycotina</taxon>
        <taxon>Sordariomycetes</taxon>
        <taxon>Hypocreomycetidae</taxon>
        <taxon>Microascales</taxon>
        <taxon>Ceratocystidaceae</taxon>
        <taxon>Ceratocystis</taxon>
    </lineage>
</organism>
<dbReference type="InterPro" id="IPR023186">
    <property type="entry name" value="IUNH"/>
</dbReference>
<dbReference type="GO" id="GO:0070635">
    <property type="term" value="F:nicotinamide riboside hydrolase activity"/>
    <property type="evidence" value="ECO:0007669"/>
    <property type="project" value="EnsemblFungi"/>
</dbReference>
<dbReference type="GO" id="GO:0019358">
    <property type="term" value="P:nicotinate nucleotide salvage"/>
    <property type="evidence" value="ECO:0007669"/>
    <property type="project" value="EnsemblFungi"/>
</dbReference>
<dbReference type="OrthoDB" id="432381at2759"/>
<comment type="similarity">
    <text evidence="1">Belongs to the IUNH family.</text>
</comment>
<evidence type="ECO:0000256" key="1">
    <source>
        <dbReference type="ARBA" id="ARBA00009176"/>
    </source>
</evidence>
<dbReference type="InterPro" id="IPR001910">
    <property type="entry name" value="Inosine/uridine_hydrolase_dom"/>
</dbReference>
<dbReference type="PANTHER" id="PTHR12304">
    <property type="entry name" value="INOSINE-URIDINE PREFERRING NUCLEOSIDE HYDROLASE"/>
    <property type="match status" value="1"/>
</dbReference>
<dbReference type="Pfam" id="PF01156">
    <property type="entry name" value="IU_nuc_hydro"/>
    <property type="match status" value="1"/>
</dbReference>
<dbReference type="GO" id="GO:0045437">
    <property type="term" value="F:uridine nucleosidase activity"/>
    <property type="evidence" value="ECO:0007669"/>
    <property type="project" value="UniProtKB-EC"/>
</dbReference>
<dbReference type="EMBL" id="LBBL01000325">
    <property type="protein sequence ID" value="KKF92780.1"/>
    <property type="molecule type" value="Genomic_DNA"/>
</dbReference>
<dbReference type="Gene3D" id="3.90.245.10">
    <property type="entry name" value="Ribonucleoside hydrolase-like"/>
    <property type="match status" value="1"/>
</dbReference>
<dbReference type="EC" id="3.2.2.3" evidence="5"/>
<dbReference type="GO" id="GO:0006152">
    <property type="term" value="P:purine nucleoside catabolic process"/>
    <property type="evidence" value="ECO:0007669"/>
    <property type="project" value="TreeGrafter"/>
</dbReference>